<sequence length="166" mass="19257">MNKQTQDIVIEKATEKDIPKLAEVYVESYKGLEEYAYTHMDDVLAYLNWLMRRDVAGIFVAKYNGEYIGFVAADGNWFSKREGKVVGAIHELVVLPQYRGKGVGKRLVEKALEYFRSRGLDTAELWVGDENYQAKNFYRSLGFLEKDRFNYWIRMTKSLKDGEKSG</sequence>
<organism evidence="4 5">
    <name type="scientific">Thermocrinis albus (strain DSM 14484 / JCM 11386 / HI 11/12)</name>
    <dbReference type="NCBI Taxonomy" id="638303"/>
    <lineage>
        <taxon>Bacteria</taxon>
        <taxon>Pseudomonadati</taxon>
        <taxon>Aquificota</taxon>
        <taxon>Aquificia</taxon>
        <taxon>Aquificales</taxon>
        <taxon>Aquificaceae</taxon>
        <taxon>Thermocrinis</taxon>
    </lineage>
</organism>
<dbReference type="AlphaFoldDB" id="D3SN41"/>
<keyword evidence="2" id="KW-0012">Acyltransferase</keyword>
<dbReference type="PROSITE" id="PS51186">
    <property type="entry name" value="GNAT"/>
    <property type="match status" value="1"/>
</dbReference>
<evidence type="ECO:0000313" key="4">
    <source>
        <dbReference type="EMBL" id="ADC90171.1"/>
    </source>
</evidence>
<dbReference type="InterPro" id="IPR016181">
    <property type="entry name" value="Acyl_CoA_acyltransferase"/>
</dbReference>
<dbReference type="RefSeq" id="WP_012992577.1">
    <property type="nucleotide sequence ID" value="NC_013894.1"/>
</dbReference>
<evidence type="ECO:0000313" key="5">
    <source>
        <dbReference type="Proteomes" id="UP000002043"/>
    </source>
</evidence>
<dbReference type="HOGENOM" id="CLU_013985_36_0_0"/>
<dbReference type="Proteomes" id="UP000002043">
    <property type="component" value="Chromosome"/>
</dbReference>
<dbReference type="Gene3D" id="3.40.630.30">
    <property type="match status" value="1"/>
</dbReference>
<protein>
    <submittedName>
        <fullName evidence="4">GCN5-related N-acetyltransferase</fullName>
    </submittedName>
</protein>
<dbReference type="GO" id="GO:0016747">
    <property type="term" value="F:acyltransferase activity, transferring groups other than amino-acyl groups"/>
    <property type="evidence" value="ECO:0007669"/>
    <property type="project" value="InterPro"/>
</dbReference>
<keyword evidence="5" id="KW-1185">Reference proteome</keyword>
<dbReference type="EMBL" id="CP001931">
    <property type="protein sequence ID" value="ADC90171.1"/>
    <property type="molecule type" value="Genomic_DNA"/>
</dbReference>
<dbReference type="InterPro" id="IPR050832">
    <property type="entry name" value="Bact_Acetyltransf"/>
</dbReference>
<dbReference type="PANTHER" id="PTHR43877:SF2">
    <property type="entry name" value="AMINOALKYLPHOSPHONATE N-ACETYLTRANSFERASE-RELATED"/>
    <property type="match status" value="1"/>
</dbReference>
<evidence type="ECO:0000259" key="3">
    <source>
        <dbReference type="PROSITE" id="PS51186"/>
    </source>
</evidence>
<dbReference type="eggNOG" id="COG0456">
    <property type="taxonomic scope" value="Bacteria"/>
</dbReference>
<evidence type="ECO:0000256" key="2">
    <source>
        <dbReference type="ARBA" id="ARBA00023315"/>
    </source>
</evidence>
<dbReference type="FunFam" id="3.40.630.30:FF:000282">
    <property type="entry name" value="GCN5-related N-acetyltransferase"/>
    <property type="match status" value="1"/>
</dbReference>
<dbReference type="SUPFAM" id="SSF55729">
    <property type="entry name" value="Acyl-CoA N-acyltransferases (Nat)"/>
    <property type="match status" value="1"/>
</dbReference>
<feature type="domain" description="N-acetyltransferase" evidence="3">
    <location>
        <begin position="8"/>
        <end position="160"/>
    </location>
</feature>
<gene>
    <name evidence="4" type="ordered locus">Thal_1542</name>
</gene>
<name>D3SN41_THEAH</name>
<dbReference type="InterPro" id="IPR000182">
    <property type="entry name" value="GNAT_dom"/>
</dbReference>
<dbReference type="OrthoDB" id="5292888at2"/>
<dbReference type="KEGG" id="tal:Thal_1542"/>
<proteinExistence type="predicted"/>
<keyword evidence="1 4" id="KW-0808">Transferase</keyword>
<dbReference type="CDD" id="cd04301">
    <property type="entry name" value="NAT_SF"/>
    <property type="match status" value="1"/>
</dbReference>
<dbReference type="STRING" id="638303.Thal_1542"/>
<accession>D3SN41</accession>
<reference evidence="5" key="1">
    <citation type="journal article" date="2010" name="Stand. Genomic Sci.">
        <title>Complete genome sequence of Thermocrinis albus type strain (HI 11/12T).</title>
        <authorList>
            <person name="Wirth R."/>
            <person name="Sikorski J."/>
            <person name="Brambilla E."/>
            <person name="Misra M."/>
            <person name="Lapidus A."/>
            <person name="Copeland A."/>
            <person name="Nolan M."/>
            <person name="Lucas S."/>
            <person name="Chen F."/>
            <person name="Tice H."/>
            <person name="Cheng J.F."/>
            <person name="Han C."/>
            <person name="Detter J.C."/>
            <person name="Tapia R."/>
            <person name="Bruce D."/>
            <person name="Goodwin L."/>
            <person name="Pitluck S."/>
            <person name="Pati A."/>
            <person name="Anderson I."/>
            <person name="Ivanova N."/>
            <person name="Mavromatis K."/>
            <person name="Mikhailova N."/>
            <person name="Chen A."/>
            <person name="Palaniappan K."/>
            <person name="Bilek Y."/>
            <person name="Hader T."/>
            <person name="Land M."/>
            <person name="Hauser L."/>
            <person name="Chang Y.J."/>
            <person name="Jeffries C.D."/>
            <person name="Tindall B.J."/>
            <person name="Rohde M."/>
            <person name="Goker M."/>
            <person name="Bristow J."/>
            <person name="Eisen J.A."/>
            <person name="Markowitz V."/>
            <person name="Hugenholtz P."/>
            <person name="Kyrpides N.C."/>
            <person name="Klenk H.P."/>
        </authorList>
    </citation>
    <scope>NUCLEOTIDE SEQUENCE [LARGE SCALE GENOMIC DNA]</scope>
    <source>
        <strain evidence="5">DSM 14484 / JCM 11386 / HI 11/12</strain>
    </source>
</reference>
<dbReference type="PANTHER" id="PTHR43877">
    <property type="entry name" value="AMINOALKYLPHOSPHONATE N-ACETYLTRANSFERASE-RELATED-RELATED"/>
    <property type="match status" value="1"/>
</dbReference>
<evidence type="ECO:0000256" key="1">
    <source>
        <dbReference type="ARBA" id="ARBA00022679"/>
    </source>
</evidence>
<dbReference type="Pfam" id="PF00583">
    <property type="entry name" value="Acetyltransf_1"/>
    <property type="match status" value="1"/>
</dbReference>